<dbReference type="InterPro" id="IPR025708">
    <property type="entry name" value="HSP15"/>
</dbReference>
<protein>
    <submittedName>
        <fullName evidence="7">RNA-binding S4 domain-containing protein</fullName>
    </submittedName>
</protein>
<evidence type="ECO:0000313" key="8">
    <source>
        <dbReference type="Proteomes" id="UP000818266"/>
    </source>
</evidence>
<keyword evidence="3" id="KW-0238">DNA-binding</keyword>
<name>A0A9E5MIP0_9MICO</name>
<dbReference type="Proteomes" id="UP000818266">
    <property type="component" value="Unassembled WGS sequence"/>
</dbReference>
<dbReference type="RefSeq" id="WP_152583539.1">
    <property type="nucleotide sequence ID" value="NZ_VIKT02000010.1"/>
</dbReference>
<evidence type="ECO:0000313" key="7">
    <source>
        <dbReference type="EMBL" id="NHF63048.1"/>
    </source>
</evidence>
<dbReference type="OrthoDB" id="9797176at2"/>
<dbReference type="AlphaFoldDB" id="A0A9E5MIP0"/>
<dbReference type="GO" id="GO:0043023">
    <property type="term" value="F:ribosomal large subunit binding"/>
    <property type="evidence" value="ECO:0007669"/>
    <property type="project" value="InterPro"/>
</dbReference>
<dbReference type="Pfam" id="PF01479">
    <property type="entry name" value="S4"/>
    <property type="match status" value="1"/>
</dbReference>
<evidence type="ECO:0000256" key="2">
    <source>
        <dbReference type="ARBA" id="ARBA00022884"/>
    </source>
</evidence>
<keyword evidence="2 4" id="KW-0694">RNA-binding</keyword>
<feature type="compositionally biased region" description="Basic and acidic residues" evidence="5">
    <location>
        <begin position="96"/>
        <end position="109"/>
    </location>
</feature>
<dbReference type="InterPro" id="IPR002942">
    <property type="entry name" value="S4_RNA-bd"/>
</dbReference>
<organism evidence="7 8">
    <name type="scientific">Microcella pacifica</name>
    <dbReference type="NCBI Taxonomy" id="2591847"/>
    <lineage>
        <taxon>Bacteria</taxon>
        <taxon>Bacillati</taxon>
        <taxon>Actinomycetota</taxon>
        <taxon>Actinomycetes</taxon>
        <taxon>Micrococcales</taxon>
        <taxon>Microbacteriaceae</taxon>
        <taxon>Microcella</taxon>
    </lineage>
</organism>
<dbReference type="GO" id="GO:0003677">
    <property type="term" value="F:DNA binding"/>
    <property type="evidence" value="ECO:0007669"/>
    <property type="project" value="UniProtKB-KW"/>
</dbReference>
<dbReference type="GO" id="GO:0034605">
    <property type="term" value="P:cellular response to heat"/>
    <property type="evidence" value="ECO:0007669"/>
    <property type="project" value="InterPro"/>
</dbReference>
<dbReference type="InterPro" id="IPR036986">
    <property type="entry name" value="S4_RNA-bd_sf"/>
</dbReference>
<feature type="domain" description="RNA-binding S4" evidence="6">
    <location>
        <begin position="10"/>
        <end position="72"/>
    </location>
</feature>
<dbReference type="Gene3D" id="3.10.290.10">
    <property type="entry name" value="RNA-binding S4 domain"/>
    <property type="match status" value="1"/>
</dbReference>
<dbReference type="GO" id="GO:0003727">
    <property type="term" value="F:single-stranded RNA binding"/>
    <property type="evidence" value="ECO:0007669"/>
    <property type="project" value="InterPro"/>
</dbReference>
<proteinExistence type="inferred from homology"/>
<dbReference type="SMART" id="SM00363">
    <property type="entry name" value="S4"/>
    <property type="match status" value="1"/>
</dbReference>
<evidence type="ECO:0000256" key="5">
    <source>
        <dbReference type="SAM" id="MobiDB-lite"/>
    </source>
</evidence>
<feature type="compositionally biased region" description="Basic and acidic residues" evidence="5">
    <location>
        <begin position="118"/>
        <end position="134"/>
    </location>
</feature>
<accession>A0A9E5MIP0</accession>
<evidence type="ECO:0000256" key="3">
    <source>
        <dbReference type="ARBA" id="ARBA00023125"/>
    </source>
</evidence>
<dbReference type="PIRSF" id="PIRSF016821">
    <property type="entry name" value="HSP15"/>
    <property type="match status" value="1"/>
</dbReference>
<comment type="caution">
    <text evidence="7">The sequence shown here is derived from an EMBL/GenBank/DDBJ whole genome shotgun (WGS) entry which is preliminary data.</text>
</comment>
<dbReference type="SUPFAM" id="SSF55174">
    <property type="entry name" value="Alpha-L RNA-binding motif"/>
    <property type="match status" value="1"/>
</dbReference>
<comment type="similarity">
    <text evidence="1">Belongs to the HSP15 family.</text>
</comment>
<keyword evidence="8" id="KW-1185">Reference proteome</keyword>
<gene>
    <name evidence="7" type="ORF">FK219_007320</name>
</gene>
<dbReference type="PROSITE" id="PS50889">
    <property type="entry name" value="S4"/>
    <property type="match status" value="1"/>
</dbReference>
<feature type="region of interest" description="Disordered" evidence="5">
    <location>
        <begin position="85"/>
        <end position="134"/>
    </location>
</feature>
<dbReference type="EMBL" id="VIKT02000010">
    <property type="protein sequence ID" value="NHF63048.1"/>
    <property type="molecule type" value="Genomic_DNA"/>
</dbReference>
<evidence type="ECO:0000259" key="6">
    <source>
        <dbReference type="SMART" id="SM00363"/>
    </source>
</evidence>
<sequence>MSGSASSNGARVDAWVWAIRLYSTRSAATAACKAGHVKVNGASAKPAQVVRPGDTVRALTPGGERIVEVAGIITKRTSAPLAVKNYVDRTPPPPPKAERPAAIVRERGAGRPTKRDRRLTERLRGRDRAPETDY</sequence>
<reference evidence="7 8" key="1">
    <citation type="submission" date="2019-06" db="EMBL/GenBank/DDBJ databases">
        <authorList>
            <person name="De-Chao Zhang Q."/>
        </authorList>
    </citation>
    <scope>NUCLEOTIDE SEQUENCE [LARGE SCALE GENOMIC DNA]</scope>
    <source>
        <strain evidence="7 8">KN1116</strain>
    </source>
</reference>
<evidence type="ECO:0000256" key="1">
    <source>
        <dbReference type="ARBA" id="ARBA00008396"/>
    </source>
</evidence>
<dbReference type="CDD" id="cd00165">
    <property type="entry name" value="S4"/>
    <property type="match status" value="1"/>
</dbReference>
<reference evidence="7 8" key="2">
    <citation type="submission" date="2020-03" db="EMBL/GenBank/DDBJ databases">
        <title>Chryseoglobus sp. isolated from a deep-sea seamount.</title>
        <authorList>
            <person name="Zhang D.-C."/>
        </authorList>
    </citation>
    <scope>NUCLEOTIDE SEQUENCE [LARGE SCALE GENOMIC DNA]</scope>
    <source>
        <strain evidence="7 8">KN1116</strain>
    </source>
</reference>
<evidence type="ECO:0000256" key="4">
    <source>
        <dbReference type="PROSITE-ProRule" id="PRU00182"/>
    </source>
</evidence>